<evidence type="ECO:0000313" key="2">
    <source>
        <dbReference type="Proteomes" id="UP000798662"/>
    </source>
</evidence>
<proteinExistence type="predicted"/>
<dbReference type="EMBL" id="CM020618">
    <property type="protein sequence ID" value="KAK1859227.1"/>
    <property type="molecule type" value="Genomic_DNA"/>
</dbReference>
<dbReference type="Proteomes" id="UP000798662">
    <property type="component" value="Chromosome 1"/>
</dbReference>
<organism evidence="1 2">
    <name type="scientific">Pyropia yezoensis</name>
    <name type="common">Susabi-nori</name>
    <name type="synonym">Porphyra yezoensis</name>
    <dbReference type="NCBI Taxonomy" id="2788"/>
    <lineage>
        <taxon>Eukaryota</taxon>
        <taxon>Rhodophyta</taxon>
        <taxon>Bangiophyceae</taxon>
        <taxon>Bangiales</taxon>
        <taxon>Bangiaceae</taxon>
        <taxon>Pyropia</taxon>
    </lineage>
</organism>
<reference evidence="1" key="1">
    <citation type="submission" date="2019-11" db="EMBL/GenBank/DDBJ databases">
        <title>Nori genome reveals adaptations in red seaweeds to the harsh intertidal environment.</title>
        <authorList>
            <person name="Wang D."/>
            <person name="Mao Y."/>
        </authorList>
    </citation>
    <scope>NUCLEOTIDE SEQUENCE</scope>
    <source>
        <tissue evidence="1">Gametophyte</tissue>
    </source>
</reference>
<keyword evidence="2" id="KW-1185">Reference proteome</keyword>
<protein>
    <submittedName>
        <fullName evidence="1">Uncharacterized protein</fullName>
    </submittedName>
</protein>
<evidence type="ECO:0000313" key="1">
    <source>
        <dbReference type="EMBL" id="KAK1859227.1"/>
    </source>
</evidence>
<gene>
    <name evidence="1" type="ORF">I4F81_001824</name>
</gene>
<sequence length="769" mass="77577">MDGGGDGEYGTAGSHGGGRLPPVGAGGGAAAAAAAVVADFPEDDLFGPPTSPVSIPLLPPAGVLGGAPPPPPPRGGGGGGGGGGALPPLHPLPPPPRKALPLTMGSAPPHGAAGAAAAGRGGRPLPPRGASASGGGGGPYGHAPASAPPAPRPTVTGTPLPTVKASSYPVRSPTPHLTAPGPAAAAASARRFRSSVLRRSRPGGGGGGGGGGGAAAAAAAAAASPRGGGDGPAGGGGWASGGGLGSSSGSGSGGGGGGGGGSSGRVPPPPPDADLDALHSALDASLGLPPASAGTAGGGLPTSPATPPADGGGDGGRPRRSVDVRSLGKRSARIMRTREAATRNRAEAKRRLEALAAANAELRRQAEALEGEAAALGGMLGRLQRLSVSPFWAAKRAEAAAQGRGGGGRDLADASPNMRRCVFWSHRKDARKRQAFFTALYQGAQYVLMLAHNEVEAECEENELLRGMYAVCDDVRYADGRPVLSYSSPAAVDACQRFLERHLALWEVPQPHAVGSSSWASPLSRPVTEAPYRKQLKTVDGELRVGDYEGNGYSLLAWKLMANPVPHSGVPIRLQSDLFLLEEFWGFPGMFKVVDKVTGVVCSMKQVYRIGSVAVAREAELLTTIPLHPHIVRLHGLVGNPAGLVDGILLTYIPGVSLDQVTEATNEQRTMWIRHIRSTLDYLHGQAPPVAWGDVKPANVIIRAGDDAAILIDFGGNYTPRWVDRDLANTREGDEQGFSRLVTYIHSIGKTGRPAGAPPASGAATGGAS</sequence>
<name>A0ACC3BP05_PYRYE</name>
<accession>A0ACC3BP05</accession>
<comment type="caution">
    <text evidence="1">The sequence shown here is derived from an EMBL/GenBank/DDBJ whole genome shotgun (WGS) entry which is preliminary data.</text>
</comment>